<sequence>MPLIKKLIRQGSSVISDGWRSYHSLENEGYDHRIVNHKEHFVDPVTDKHLWQSHSVYGTSSTSATLHVEPQMAQVTLDSLYQWIIPFSQGGPLYGREHNVLHLQLEEEEEYTVFFFAFLRLPFFLLLLCYLFLPLSFVVFLLFFLSFFLF</sequence>
<organism evidence="3 4">
    <name type="scientific">Cirrhinus molitorella</name>
    <name type="common">mud carp</name>
    <dbReference type="NCBI Taxonomy" id="172907"/>
    <lineage>
        <taxon>Eukaryota</taxon>
        <taxon>Metazoa</taxon>
        <taxon>Chordata</taxon>
        <taxon>Craniata</taxon>
        <taxon>Vertebrata</taxon>
        <taxon>Euteleostomi</taxon>
        <taxon>Actinopterygii</taxon>
        <taxon>Neopterygii</taxon>
        <taxon>Teleostei</taxon>
        <taxon>Ostariophysi</taxon>
        <taxon>Cypriniformes</taxon>
        <taxon>Cyprinidae</taxon>
        <taxon>Labeoninae</taxon>
        <taxon>Labeonini</taxon>
        <taxon>Cirrhinus</taxon>
    </lineage>
</organism>
<dbReference type="Pfam" id="PF12762">
    <property type="entry name" value="DDE_Tnp_IS1595"/>
    <property type="match status" value="1"/>
</dbReference>
<accession>A0ABR3MVP3</accession>
<name>A0ABR3MVP3_9TELE</name>
<feature type="transmembrane region" description="Helical" evidence="1">
    <location>
        <begin position="123"/>
        <end position="149"/>
    </location>
</feature>
<protein>
    <recommendedName>
        <fullName evidence="2">ISXO2-like transposase domain-containing protein</fullName>
    </recommendedName>
</protein>
<dbReference type="InterPro" id="IPR053164">
    <property type="entry name" value="IS1016-like_transposase"/>
</dbReference>
<dbReference type="EMBL" id="JAYMGO010000009">
    <property type="protein sequence ID" value="KAL1268692.1"/>
    <property type="molecule type" value="Genomic_DNA"/>
</dbReference>
<proteinExistence type="predicted"/>
<evidence type="ECO:0000259" key="2">
    <source>
        <dbReference type="Pfam" id="PF12762"/>
    </source>
</evidence>
<evidence type="ECO:0000313" key="3">
    <source>
        <dbReference type="EMBL" id="KAL1268692.1"/>
    </source>
</evidence>
<evidence type="ECO:0000256" key="1">
    <source>
        <dbReference type="SAM" id="Phobius"/>
    </source>
</evidence>
<keyword evidence="1" id="KW-1133">Transmembrane helix</keyword>
<evidence type="ECO:0000313" key="4">
    <source>
        <dbReference type="Proteomes" id="UP001558613"/>
    </source>
</evidence>
<keyword evidence="4" id="KW-1185">Reference proteome</keyword>
<dbReference type="Proteomes" id="UP001558613">
    <property type="component" value="Unassembled WGS sequence"/>
</dbReference>
<feature type="domain" description="ISXO2-like transposase" evidence="2">
    <location>
        <begin position="2"/>
        <end position="51"/>
    </location>
</feature>
<dbReference type="PANTHER" id="PTHR47163">
    <property type="entry name" value="DDE_TNP_IS1595 DOMAIN-CONTAINING PROTEIN"/>
    <property type="match status" value="1"/>
</dbReference>
<dbReference type="InterPro" id="IPR024445">
    <property type="entry name" value="Tnp_ISXO2-like"/>
</dbReference>
<keyword evidence="1" id="KW-0472">Membrane</keyword>
<reference evidence="3 4" key="1">
    <citation type="submission" date="2023-09" db="EMBL/GenBank/DDBJ databases">
        <authorList>
            <person name="Wang M."/>
        </authorList>
    </citation>
    <scope>NUCLEOTIDE SEQUENCE [LARGE SCALE GENOMIC DNA]</scope>
    <source>
        <strain evidence="3">GT-2023</strain>
        <tissue evidence="3">Liver</tissue>
    </source>
</reference>
<comment type="caution">
    <text evidence="3">The sequence shown here is derived from an EMBL/GenBank/DDBJ whole genome shotgun (WGS) entry which is preliminary data.</text>
</comment>
<dbReference type="PANTHER" id="PTHR47163:SF2">
    <property type="entry name" value="SI:DKEY-17M8.2"/>
    <property type="match status" value="1"/>
</dbReference>
<keyword evidence="1" id="KW-0812">Transmembrane</keyword>
<gene>
    <name evidence="3" type="ORF">QQF64_034055</name>
</gene>